<evidence type="ECO:0000313" key="3">
    <source>
        <dbReference type="Proteomes" id="UP000823844"/>
    </source>
</evidence>
<name>A0A9E2KPE3_9LACO</name>
<dbReference type="EMBL" id="JAHLFT010000007">
    <property type="protein sequence ID" value="MBU3827649.1"/>
    <property type="molecule type" value="Genomic_DNA"/>
</dbReference>
<evidence type="ECO:0000313" key="2">
    <source>
        <dbReference type="EMBL" id="MBU3827649.1"/>
    </source>
</evidence>
<reference evidence="2" key="1">
    <citation type="journal article" date="2021" name="PeerJ">
        <title>Extensive microbial diversity within the chicken gut microbiome revealed by metagenomics and culture.</title>
        <authorList>
            <person name="Gilroy R."/>
            <person name="Ravi A."/>
            <person name="Getino M."/>
            <person name="Pursley I."/>
            <person name="Horton D.L."/>
            <person name="Alikhan N.F."/>
            <person name="Baker D."/>
            <person name="Gharbi K."/>
            <person name="Hall N."/>
            <person name="Watson M."/>
            <person name="Adriaenssens E.M."/>
            <person name="Foster-Nyarko E."/>
            <person name="Jarju S."/>
            <person name="Secka A."/>
            <person name="Antonio M."/>
            <person name="Oren A."/>
            <person name="Chaudhuri R.R."/>
            <person name="La Ragione R."/>
            <person name="Hildebrand F."/>
            <person name="Pallen M.J."/>
        </authorList>
    </citation>
    <scope>NUCLEOTIDE SEQUENCE</scope>
    <source>
        <strain evidence="2">F6-686</strain>
    </source>
</reference>
<accession>A0A9E2KPE3</accession>
<comment type="caution">
    <text evidence="2">The sequence shown here is derived from an EMBL/GenBank/DDBJ whole genome shotgun (WGS) entry which is preliminary data.</text>
</comment>
<keyword evidence="1" id="KW-1133">Transmembrane helix</keyword>
<keyword evidence="1" id="KW-0812">Transmembrane</keyword>
<evidence type="ECO:0000256" key="1">
    <source>
        <dbReference type="SAM" id="Phobius"/>
    </source>
</evidence>
<keyword evidence="1" id="KW-0472">Membrane</keyword>
<feature type="transmembrane region" description="Helical" evidence="1">
    <location>
        <begin position="6"/>
        <end position="24"/>
    </location>
</feature>
<proteinExistence type="predicted"/>
<reference evidence="2" key="2">
    <citation type="submission" date="2021-04" db="EMBL/GenBank/DDBJ databases">
        <authorList>
            <person name="Gilroy R."/>
        </authorList>
    </citation>
    <scope>NUCLEOTIDE SEQUENCE</scope>
    <source>
        <strain evidence="2">F6-686</strain>
    </source>
</reference>
<sequence>MNKIAISGIILLIAIVLFIVDIVLGMKTSPMWWAGLDEAIVTCGIFEWHMGIICSYHQKVSK</sequence>
<gene>
    <name evidence="2" type="ORF">H9806_00460</name>
</gene>
<dbReference type="Proteomes" id="UP000823844">
    <property type="component" value="Unassembled WGS sequence"/>
</dbReference>
<organism evidence="2 3">
    <name type="scientific">Candidatus Lactobacillus pullistercoris</name>
    <dbReference type="NCBI Taxonomy" id="2838636"/>
    <lineage>
        <taxon>Bacteria</taxon>
        <taxon>Bacillati</taxon>
        <taxon>Bacillota</taxon>
        <taxon>Bacilli</taxon>
        <taxon>Lactobacillales</taxon>
        <taxon>Lactobacillaceae</taxon>
        <taxon>Lactobacillus</taxon>
    </lineage>
</organism>
<protein>
    <submittedName>
        <fullName evidence="2">Uncharacterized protein</fullName>
    </submittedName>
</protein>
<dbReference type="AlphaFoldDB" id="A0A9E2KPE3"/>